<evidence type="ECO:0000259" key="2">
    <source>
        <dbReference type="PROSITE" id="PS50123"/>
    </source>
</evidence>
<dbReference type="Proteomes" id="UP000632125">
    <property type="component" value="Unassembled WGS sequence"/>
</dbReference>
<accession>A0A927H447</accession>
<dbReference type="InterPro" id="IPR022642">
    <property type="entry name" value="CheR_C"/>
</dbReference>
<dbReference type="PANTHER" id="PTHR24422:SF8">
    <property type="entry name" value="CHEMOTAXIS PROTEIN"/>
    <property type="match status" value="1"/>
</dbReference>
<dbReference type="Pfam" id="PF03705">
    <property type="entry name" value="CheR_N"/>
    <property type="match status" value="1"/>
</dbReference>
<reference evidence="3" key="1">
    <citation type="submission" date="2020-09" db="EMBL/GenBank/DDBJ databases">
        <title>A novel bacterium of genus Paenibacillus, isolated from South China Sea.</title>
        <authorList>
            <person name="Huang H."/>
            <person name="Mo K."/>
            <person name="Hu Y."/>
        </authorList>
    </citation>
    <scope>NUCLEOTIDE SEQUENCE</scope>
    <source>
        <strain evidence="3">IB182493</strain>
    </source>
</reference>
<protein>
    <submittedName>
        <fullName evidence="3">Protein-glutamate O-methyltransferase CheR</fullName>
    </submittedName>
</protein>
<proteinExistence type="predicted"/>
<dbReference type="EMBL" id="JACXIY010000007">
    <property type="protein sequence ID" value="MBD2868021.1"/>
    <property type="molecule type" value="Genomic_DNA"/>
</dbReference>
<dbReference type="PANTHER" id="PTHR24422">
    <property type="entry name" value="CHEMOTAXIS PROTEIN METHYLTRANSFERASE"/>
    <property type="match status" value="1"/>
</dbReference>
<feature type="region of interest" description="Disordered" evidence="1">
    <location>
        <begin position="1"/>
        <end position="27"/>
    </location>
</feature>
<dbReference type="SUPFAM" id="SSF47757">
    <property type="entry name" value="Chemotaxis receptor methyltransferase CheR, N-terminal domain"/>
    <property type="match status" value="1"/>
</dbReference>
<gene>
    <name evidence="3" type="ORF">IDH41_05505</name>
</gene>
<dbReference type="AlphaFoldDB" id="A0A927H447"/>
<evidence type="ECO:0000313" key="4">
    <source>
        <dbReference type="Proteomes" id="UP000632125"/>
    </source>
</evidence>
<dbReference type="InterPro" id="IPR050903">
    <property type="entry name" value="Bact_Chemotaxis_MeTrfase"/>
</dbReference>
<evidence type="ECO:0000256" key="1">
    <source>
        <dbReference type="SAM" id="MobiDB-lite"/>
    </source>
</evidence>
<evidence type="ECO:0000313" key="3">
    <source>
        <dbReference type="EMBL" id="MBD2868021.1"/>
    </source>
</evidence>
<dbReference type="InterPro" id="IPR029063">
    <property type="entry name" value="SAM-dependent_MTases_sf"/>
</dbReference>
<keyword evidence="4" id="KW-1185">Reference proteome</keyword>
<organism evidence="3 4">
    <name type="scientific">Paenibacillus arenilitoris</name>
    <dbReference type="NCBI Taxonomy" id="2772299"/>
    <lineage>
        <taxon>Bacteria</taxon>
        <taxon>Bacillati</taxon>
        <taxon>Bacillota</taxon>
        <taxon>Bacilli</taxon>
        <taxon>Bacillales</taxon>
        <taxon>Paenibacillaceae</taxon>
        <taxon>Paenibacillus</taxon>
    </lineage>
</organism>
<dbReference type="SMART" id="SM00138">
    <property type="entry name" value="MeTrc"/>
    <property type="match status" value="1"/>
</dbReference>
<dbReference type="SUPFAM" id="SSF53335">
    <property type="entry name" value="S-adenosyl-L-methionine-dependent methyltransferases"/>
    <property type="match status" value="1"/>
</dbReference>
<dbReference type="GO" id="GO:0008757">
    <property type="term" value="F:S-adenosylmethionine-dependent methyltransferase activity"/>
    <property type="evidence" value="ECO:0007669"/>
    <property type="project" value="InterPro"/>
</dbReference>
<dbReference type="PRINTS" id="PR00996">
    <property type="entry name" value="CHERMTFRASE"/>
</dbReference>
<dbReference type="PROSITE" id="PS50123">
    <property type="entry name" value="CHER"/>
    <property type="match status" value="1"/>
</dbReference>
<name>A0A927H447_9BACL</name>
<dbReference type="Gene3D" id="3.40.50.150">
    <property type="entry name" value="Vaccinia Virus protein VP39"/>
    <property type="match status" value="1"/>
</dbReference>
<dbReference type="InterPro" id="IPR022641">
    <property type="entry name" value="CheR_N"/>
</dbReference>
<dbReference type="Pfam" id="PF01739">
    <property type="entry name" value="CheR"/>
    <property type="match status" value="1"/>
</dbReference>
<comment type="caution">
    <text evidence="3">The sequence shown here is derived from an EMBL/GenBank/DDBJ whole genome shotgun (WGS) entry which is preliminary data.</text>
</comment>
<dbReference type="InterPro" id="IPR000780">
    <property type="entry name" value="CheR_MeTrfase"/>
</dbReference>
<feature type="domain" description="CheR-type methyltransferase" evidence="2">
    <location>
        <begin position="41"/>
        <end position="283"/>
    </location>
</feature>
<sequence>MADEAGGTLSVEREDKHAGSGTNAAQSEREKLEIHLLLEGIYSASGFDFRNYARSSLRRRIYHRMQLDGLLTVTSLLEKALHEPGYLDLLVNDFSIKVTEMFRDPSFFRLFRQRVVPELRRYPEIRIWHAGCATGEEAYSMAILLQEEGLLERTKLYGTDMNEQVVRSAREGRFPLKRMQAYTKNYLQAGGAGEFSSYYSTNHEYALFDPSIKANITFAQHNLATDRSFNEFHVILCRNVLIYFDAVLQRRSHGLFYDSLAPEGFIGLGHMETMAAAYKAKYEEWIPPGHLYRKK</sequence>